<dbReference type="EMBL" id="CP002820">
    <property type="protein sequence ID" value="AEG71244.1"/>
    <property type="molecule type" value="Genomic_DNA"/>
</dbReference>
<sequence length="37" mass="4048">MYFLKPGSAWPIASLHAYNAFAARNRAEGLQIALRAA</sequence>
<name>F6G7W5_RALS8</name>
<gene>
    <name evidence="1" type="ordered locus">RSPO_m00606</name>
</gene>
<dbReference type="HOGENOM" id="CLU_3347707_0_0_4"/>
<accession>F6G7W5</accession>
<dbReference type="AlphaFoldDB" id="F6G7W5"/>
<keyword evidence="1" id="KW-0614">Plasmid</keyword>
<dbReference type="Proteomes" id="UP000007953">
    <property type="component" value="Plasmid megaplasmid"/>
</dbReference>
<protein>
    <submittedName>
        <fullName evidence="1">Uncharacterized protein</fullName>
    </submittedName>
</protein>
<dbReference type="PATRIC" id="fig|1031711.3.peg.3827"/>
<dbReference type="KEGG" id="rsn:RSPO_m00606"/>
<proteinExistence type="predicted"/>
<evidence type="ECO:0000313" key="2">
    <source>
        <dbReference type="Proteomes" id="UP000007953"/>
    </source>
</evidence>
<reference evidence="1 2" key="1">
    <citation type="journal article" date="2011" name="J. Bacteriol.">
        <title>Complete genome sequence of the plant pathogen Ralstonia solanacearum strain Po82.</title>
        <authorList>
            <person name="Xu J."/>
            <person name="Zheng H.J."/>
            <person name="Liu L."/>
            <person name="Pan Z.C."/>
            <person name="Prior P."/>
            <person name="Tang B."/>
            <person name="Xu J.S."/>
            <person name="Zhang H."/>
            <person name="Tian Q."/>
            <person name="Zhang L.Q."/>
            <person name="Feng J."/>
        </authorList>
    </citation>
    <scope>NUCLEOTIDE SEQUENCE [LARGE SCALE GENOMIC DNA]</scope>
    <source>
        <strain evidence="1 2">Po82</strain>
        <plasmid evidence="1">megaplasmid</plasmid>
    </source>
</reference>
<evidence type="ECO:0000313" key="1">
    <source>
        <dbReference type="EMBL" id="AEG71244.1"/>
    </source>
</evidence>
<geneLocation type="plasmid" evidence="2"/>
<organism evidence="1 2">
    <name type="scientific">Ralstonia solanacearum (strain Po82)</name>
    <dbReference type="NCBI Taxonomy" id="1031711"/>
    <lineage>
        <taxon>Bacteria</taxon>
        <taxon>Pseudomonadati</taxon>
        <taxon>Pseudomonadota</taxon>
        <taxon>Betaproteobacteria</taxon>
        <taxon>Burkholderiales</taxon>
        <taxon>Burkholderiaceae</taxon>
        <taxon>Ralstonia</taxon>
        <taxon>Ralstonia solanacearum species complex</taxon>
    </lineage>
</organism>